<keyword evidence="2" id="KW-1185">Reference proteome</keyword>
<name>A0ABR0B7H8_9CRUS</name>
<comment type="caution">
    <text evidence="1">The sequence shown here is derived from an EMBL/GenBank/DDBJ whole genome shotgun (WGS) entry which is preliminary data.</text>
</comment>
<gene>
    <name evidence="1" type="ORF">OUZ56_029673</name>
</gene>
<protein>
    <submittedName>
        <fullName evidence="1">Uncharacterized protein</fullName>
    </submittedName>
</protein>
<evidence type="ECO:0000313" key="1">
    <source>
        <dbReference type="EMBL" id="KAK4037642.1"/>
    </source>
</evidence>
<dbReference type="Proteomes" id="UP001234178">
    <property type="component" value="Unassembled WGS sequence"/>
</dbReference>
<dbReference type="EMBL" id="JAOYFB010000040">
    <property type="protein sequence ID" value="KAK4037642.1"/>
    <property type="molecule type" value="Genomic_DNA"/>
</dbReference>
<sequence length="134" mass="14944">MEEELVGQNFEAMMISASGEGFVPFSATRCGRVAKYVKIWAFASCYRHEGGMEEELVGKIFEAMMISAMFTYLVTLPHLVAEKGTKILPEADIIIASKISAGPYGSSVSSFPPSWYHYYGFSKRTVAFSYYFVT</sequence>
<evidence type="ECO:0000313" key="2">
    <source>
        <dbReference type="Proteomes" id="UP001234178"/>
    </source>
</evidence>
<accession>A0ABR0B7H8</accession>
<reference evidence="1 2" key="1">
    <citation type="journal article" date="2023" name="Nucleic Acids Res.">
        <title>The hologenome of Daphnia magna reveals possible DNA methylation and microbiome-mediated evolution of the host genome.</title>
        <authorList>
            <person name="Chaturvedi A."/>
            <person name="Li X."/>
            <person name="Dhandapani V."/>
            <person name="Marshall H."/>
            <person name="Kissane S."/>
            <person name="Cuenca-Cambronero M."/>
            <person name="Asole G."/>
            <person name="Calvet F."/>
            <person name="Ruiz-Romero M."/>
            <person name="Marangio P."/>
            <person name="Guigo R."/>
            <person name="Rago D."/>
            <person name="Mirbahai L."/>
            <person name="Eastwood N."/>
            <person name="Colbourne J.K."/>
            <person name="Zhou J."/>
            <person name="Mallon E."/>
            <person name="Orsini L."/>
        </authorList>
    </citation>
    <scope>NUCLEOTIDE SEQUENCE [LARGE SCALE GENOMIC DNA]</scope>
    <source>
        <strain evidence="1">LRV0_1</strain>
    </source>
</reference>
<proteinExistence type="predicted"/>
<organism evidence="1 2">
    <name type="scientific">Daphnia magna</name>
    <dbReference type="NCBI Taxonomy" id="35525"/>
    <lineage>
        <taxon>Eukaryota</taxon>
        <taxon>Metazoa</taxon>
        <taxon>Ecdysozoa</taxon>
        <taxon>Arthropoda</taxon>
        <taxon>Crustacea</taxon>
        <taxon>Branchiopoda</taxon>
        <taxon>Diplostraca</taxon>
        <taxon>Cladocera</taxon>
        <taxon>Anomopoda</taxon>
        <taxon>Daphniidae</taxon>
        <taxon>Daphnia</taxon>
    </lineage>
</organism>